<dbReference type="PANTHER" id="PTHR11895:SF7">
    <property type="entry name" value="GLUTAMYL-TRNA(GLN) AMIDOTRANSFERASE SUBUNIT A, MITOCHONDRIAL"/>
    <property type="match status" value="1"/>
</dbReference>
<dbReference type="RefSeq" id="WP_170195496.1">
    <property type="nucleotide sequence ID" value="NZ_JABBNB010000018.1"/>
</dbReference>
<evidence type="ECO:0000256" key="1">
    <source>
        <dbReference type="ARBA" id="ARBA00001311"/>
    </source>
</evidence>
<dbReference type="PANTHER" id="PTHR11895">
    <property type="entry name" value="TRANSAMIDASE"/>
    <property type="match status" value="1"/>
</dbReference>
<dbReference type="Proteomes" id="UP000550729">
    <property type="component" value="Unassembled WGS sequence"/>
</dbReference>
<keyword evidence="6" id="KW-1185">Reference proteome</keyword>
<reference evidence="5 6" key="1">
    <citation type="submission" date="2020-04" db="EMBL/GenBank/DDBJ databases">
        <title>Gordonia sp. nov. TBRC 11910.</title>
        <authorList>
            <person name="Suriyachadkun C."/>
        </authorList>
    </citation>
    <scope>NUCLEOTIDE SEQUENCE [LARGE SCALE GENOMIC DNA]</scope>
    <source>
        <strain evidence="5 6">TBRC 11910</strain>
    </source>
</reference>
<evidence type="ECO:0000259" key="4">
    <source>
        <dbReference type="Pfam" id="PF01425"/>
    </source>
</evidence>
<proteinExistence type="inferred from homology"/>
<feature type="domain" description="Amidase" evidence="4">
    <location>
        <begin position="31"/>
        <end position="456"/>
    </location>
</feature>
<comment type="similarity">
    <text evidence="2">Belongs to the amidase family.</text>
</comment>
<accession>A0A848KXD2</accession>
<evidence type="ECO:0000313" key="6">
    <source>
        <dbReference type="Proteomes" id="UP000550729"/>
    </source>
</evidence>
<dbReference type="Gene3D" id="3.90.1300.10">
    <property type="entry name" value="Amidase signature (AS) domain"/>
    <property type="match status" value="1"/>
</dbReference>
<dbReference type="EC" id="3.5.1.4" evidence="3"/>
<dbReference type="Pfam" id="PF01425">
    <property type="entry name" value="Amidase"/>
    <property type="match status" value="1"/>
</dbReference>
<evidence type="ECO:0000256" key="2">
    <source>
        <dbReference type="ARBA" id="ARBA00009199"/>
    </source>
</evidence>
<gene>
    <name evidence="5" type="ORF">HH308_17390</name>
</gene>
<dbReference type="InterPro" id="IPR036928">
    <property type="entry name" value="AS_sf"/>
</dbReference>
<dbReference type="SUPFAM" id="SSF75304">
    <property type="entry name" value="Amidase signature (AS) enzymes"/>
    <property type="match status" value="1"/>
</dbReference>
<comment type="catalytic activity">
    <reaction evidence="1">
        <text>a monocarboxylic acid amide + H2O = a monocarboxylate + NH4(+)</text>
        <dbReference type="Rhea" id="RHEA:12020"/>
        <dbReference type="ChEBI" id="CHEBI:15377"/>
        <dbReference type="ChEBI" id="CHEBI:28938"/>
        <dbReference type="ChEBI" id="CHEBI:35757"/>
        <dbReference type="ChEBI" id="CHEBI:83628"/>
        <dbReference type="EC" id="3.5.1.4"/>
    </reaction>
</comment>
<organism evidence="5 6">
    <name type="scientific">Gordonia asplenii</name>
    <dbReference type="NCBI Taxonomy" id="2725283"/>
    <lineage>
        <taxon>Bacteria</taxon>
        <taxon>Bacillati</taxon>
        <taxon>Actinomycetota</taxon>
        <taxon>Actinomycetes</taxon>
        <taxon>Mycobacteriales</taxon>
        <taxon>Gordoniaceae</taxon>
        <taxon>Gordonia</taxon>
    </lineage>
</organism>
<evidence type="ECO:0000313" key="5">
    <source>
        <dbReference type="EMBL" id="NMO02989.1"/>
    </source>
</evidence>
<dbReference type="InterPro" id="IPR000120">
    <property type="entry name" value="Amidase"/>
</dbReference>
<dbReference type="AlphaFoldDB" id="A0A848KXD2"/>
<dbReference type="InterPro" id="IPR023631">
    <property type="entry name" value="Amidase_dom"/>
</dbReference>
<comment type="caution">
    <text evidence="5">The sequence shown here is derived from an EMBL/GenBank/DDBJ whole genome shotgun (WGS) entry which is preliminary data.</text>
</comment>
<dbReference type="GO" id="GO:0004040">
    <property type="term" value="F:amidase activity"/>
    <property type="evidence" value="ECO:0007669"/>
    <property type="project" value="UniProtKB-EC"/>
</dbReference>
<protein>
    <recommendedName>
        <fullName evidence="3">amidase</fullName>
        <ecNumber evidence="3">3.5.1.4</ecNumber>
    </recommendedName>
</protein>
<name>A0A848KXD2_9ACTN</name>
<evidence type="ECO:0000256" key="3">
    <source>
        <dbReference type="ARBA" id="ARBA00012922"/>
    </source>
</evidence>
<dbReference type="EMBL" id="JABBNB010000018">
    <property type="protein sequence ID" value="NMO02989.1"/>
    <property type="molecule type" value="Genomic_DNA"/>
</dbReference>
<sequence>MSTDVRWLDAISLRDLVADGEVTPAELADGAIARIAELNPTLNAVAVPMPDAGYAAATDPALPCGPFRGVPFLFKDAGACVAGLPLYMGNGLLRSLDWRAPSDTVLGARFRATGVVAVGKSTLPEFGCQPTSQPLAFGPCRNPWDTTRSTSGSSGGAAAAVAAGLVPVAHASDIGGSIRLPAAWCGVVGLKPSRGRTSSLPITDPNMVEHVITRSVRDTAAFLDAVGGPDPTDVYRLPMPETPYATTVLETPEALRIGFVDAVGGIATPVDPDCVAAVGEAARLLEAAGHHVEAAAPPRLFDEEFALHHLRSSGWEFRQMLDGLANAVGRPLTTADVEPYSWALASVGAGLTDAEYSASQTWQRAYTAELSAWWAGEFDILLTPAAGEPPALLDELLPPPADPLSILPRFERIWCFAAPFSVTGQPAISVPIGRTASGLPVGVQLVAALGREDLLLQLAAQLEAAAPWSDRHPPCTSSDES</sequence>